<protein>
    <recommendedName>
        <fullName evidence="2">Thioredoxin domain-containing protein</fullName>
    </recommendedName>
</protein>
<dbReference type="OrthoDB" id="205331at2759"/>
<dbReference type="Pfam" id="PF14561">
    <property type="entry name" value="TPR_20"/>
    <property type="match status" value="1"/>
</dbReference>
<evidence type="ECO:0000313" key="4">
    <source>
        <dbReference type="Proteomes" id="UP000789595"/>
    </source>
</evidence>
<feature type="domain" description="Thioredoxin" evidence="2">
    <location>
        <begin position="18"/>
        <end position="137"/>
    </location>
</feature>
<evidence type="ECO:0000256" key="1">
    <source>
        <dbReference type="SAM" id="MobiDB-lite"/>
    </source>
</evidence>
<dbReference type="InterPro" id="IPR013766">
    <property type="entry name" value="Thioredoxin_domain"/>
</dbReference>
<dbReference type="CDD" id="cd02947">
    <property type="entry name" value="TRX_family"/>
    <property type="match status" value="1"/>
</dbReference>
<dbReference type="InterPro" id="IPR011990">
    <property type="entry name" value="TPR-like_helical_dom_sf"/>
</dbReference>
<evidence type="ECO:0000259" key="2">
    <source>
        <dbReference type="PROSITE" id="PS51352"/>
    </source>
</evidence>
<dbReference type="PROSITE" id="PS51352">
    <property type="entry name" value="THIOREDOXIN_2"/>
    <property type="match status" value="1"/>
</dbReference>
<dbReference type="Gene3D" id="1.25.40.10">
    <property type="entry name" value="Tetratricopeptide repeat domain"/>
    <property type="match status" value="1"/>
</dbReference>
<proteinExistence type="predicted"/>
<gene>
    <name evidence="3" type="ORF">PECAL_1P03670</name>
</gene>
<dbReference type="Gene3D" id="3.40.30.10">
    <property type="entry name" value="Glutaredoxin"/>
    <property type="match status" value="1"/>
</dbReference>
<dbReference type="SUPFAM" id="SSF52833">
    <property type="entry name" value="Thioredoxin-like"/>
    <property type="match status" value="1"/>
</dbReference>
<dbReference type="GO" id="GO:0015035">
    <property type="term" value="F:protein-disulfide reductase activity"/>
    <property type="evidence" value="ECO:0007669"/>
    <property type="project" value="TreeGrafter"/>
</dbReference>
<evidence type="ECO:0000313" key="3">
    <source>
        <dbReference type="EMBL" id="CAH0364020.1"/>
    </source>
</evidence>
<dbReference type="PANTHER" id="PTHR45663">
    <property type="entry name" value="GEO12009P1"/>
    <property type="match status" value="1"/>
</dbReference>
<keyword evidence="4" id="KW-1185">Reference proteome</keyword>
<dbReference type="PANTHER" id="PTHR45663:SF11">
    <property type="entry name" value="GEO12009P1"/>
    <property type="match status" value="1"/>
</dbReference>
<organism evidence="3 4">
    <name type="scientific">Pelagomonas calceolata</name>
    <dbReference type="NCBI Taxonomy" id="35677"/>
    <lineage>
        <taxon>Eukaryota</taxon>
        <taxon>Sar</taxon>
        <taxon>Stramenopiles</taxon>
        <taxon>Ochrophyta</taxon>
        <taxon>Pelagophyceae</taxon>
        <taxon>Pelagomonadales</taxon>
        <taxon>Pelagomonadaceae</taxon>
        <taxon>Pelagomonas</taxon>
    </lineage>
</organism>
<comment type="caution">
    <text evidence="3">The sequence shown here is derived from an EMBL/GenBank/DDBJ whole genome shotgun (WGS) entry which is preliminary data.</text>
</comment>
<dbReference type="Pfam" id="PF00085">
    <property type="entry name" value="Thioredoxin"/>
    <property type="match status" value="1"/>
</dbReference>
<dbReference type="AlphaFoldDB" id="A0A8J2WDA1"/>
<accession>A0A8J2WDA1</accession>
<dbReference type="InterPro" id="IPR036249">
    <property type="entry name" value="Thioredoxin-like_sf"/>
</dbReference>
<dbReference type="Proteomes" id="UP000789595">
    <property type="component" value="Unassembled WGS sequence"/>
</dbReference>
<reference evidence="3" key="1">
    <citation type="submission" date="2021-11" db="EMBL/GenBank/DDBJ databases">
        <authorList>
            <consortium name="Genoscope - CEA"/>
            <person name="William W."/>
        </authorList>
    </citation>
    <scope>NUCLEOTIDE SEQUENCE</scope>
</reference>
<sequence length="347" mass="36641">MLLATLRRPAAVLRTLSTRALSTAAPFAANAENFIAQVLQNPKPVVLDCQADWCGPCKTLAPILEAEIAKTQGKVLLATLDVDAEQELSGRLGVQQLPTVMGFCGGTVPKDGAGNPLVLIGAVPQPQVAQFVSLLASLAPAEGELPEDATQARVQAFQLLDSGNVPGAAEAFQGEYTRLRTMDENDRAKAAADPAAPRKSRGVEPLEYDSDRPESIEMAWCLYGLARCALENSPSEPEAADQILGALRDKRRKNVIDKEPNLKAAVSRLALALDGDAGDGDALSVARRIFASGDVEGALDHALDAVKAAAGDDEREAARELCVTIIDAMGPGKESLRARKKLASVLF</sequence>
<dbReference type="GO" id="GO:0005829">
    <property type="term" value="C:cytosol"/>
    <property type="evidence" value="ECO:0007669"/>
    <property type="project" value="TreeGrafter"/>
</dbReference>
<feature type="region of interest" description="Disordered" evidence="1">
    <location>
        <begin position="185"/>
        <end position="209"/>
    </location>
</feature>
<dbReference type="GO" id="GO:0006950">
    <property type="term" value="P:response to stress"/>
    <property type="evidence" value="ECO:0007669"/>
    <property type="project" value="UniProtKB-ARBA"/>
</dbReference>
<dbReference type="EMBL" id="CAKKNE010000001">
    <property type="protein sequence ID" value="CAH0364020.1"/>
    <property type="molecule type" value="Genomic_DNA"/>
</dbReference>
<dbReference type="GO" id="GO:0045454">
    <property type="term" value="P:cell redox homeostasis"/>
    <property type="evidence" value="ECO:0007669"/>
    <property type="project" value="TreeGrafter"/>
</dbReference>
<name>A0A8J2WDA1_9STRA</name>